<accession>A0A937RNX7</accession>
<feature type="compositionally biased region" description="Low complexity" evidence="1">
    <location>
        <begin position="51"/>
        <end position="63"/>
    </location>
</feature>
<evidence type="ECO:0000256" key="2">
    <source>
        <dbReference type="SAM" id="Phobius"/>
    </source>
</evidence>
<proteinExistence type="predicted"/>
<name>A0A937RNX7_9ACTN</name>
<keyword evidence="2" id="KW-1133">Transmembrane helix</keyword>
<evidence type="ECO:0000313" key="4">
    <source>
        <dbReference type="Proteomes" id="UP000604475"/>
    </source>
</evidence>
<comment type="caution">
    <text evidence="3">The sequence shown here is derived from an EMBL/GenBank/DDBJ whole genome shotgun (WGS) entry which is preliminary data.</text>
</comment>
<feature type="transmembrane region" description="Helical" evidence="2">
    <location>
        <begin position="25"/>
        <end position="47"/>
    </location>
</feature>
<sequence length="224" mass="23186">MTPTAATPPRAPGSPGRRPRRGRTVALVVTAAVLAAAAITGLATVTFSSGGEAPAPATVAAPTPTGPGQPGSPNLTTEQRDLVSRFDPAQLRACEPNPEPAGAGITAAVFCQTADGRTIAAYGYGDRGALRDDVATRVGGITEGGRCERGGSEVFQWDTGAGSRPGGTVICHPRDGYQFLFWSMDANEVAFLAYDRDPRALYDWWTDFQPFPGGDGPSAPPRAA</sequence>
<protein>
    <submittedName>
        <fullName evidence="3">Uncharacterized protein</fullName>
    </submittedName>
</protein>
<keyword evidence="4" id="KW-1185">Reference proteome</keyword>
<dbReference type="Proteomes" id="UP000604475">
    <property type="component" value="Unassembled WGS sequence"/>
</dbReference>
<dbReference type="RefSeq" id="WP_203002575.1">
    <property type="nucleotide sequence ID" value="NZ_JADWYU010000101.1"/>
</dbReference>
<feature type="region of interest" description="Disordered" evidence="1">
    <location>
        <begin position="51"/>
        <end position="77"/>
    </location>
</feature>
<keyword evidence="2" id="KW-0472">Membrane</keyword>
<dbReference type="AlphaFoldDB" id="A0A937RNX7"/>
<evidence type="ECO:0000256" key="1">
    <source>
        <dbReference type="SAM" id="MobiDB-lite"/>
    </source>
</evidence>
<dbReference type="EMBL" id="JAEACQ010000391">
    <property type="protein sequence ID" value="MBL7633635.1"/>
    <property type="molecule type" value="Genomic_DNA"/>
</dbReference>
<feature type="region of interest" description="Disordered" evidence="1">
    <location>
        <begin position="1"/>
        <end position="22"/>
    </location>
</feature>
<reference evidence="3" key="1">
    <citation type="submission" date="2020-12" db="EMBL/GenBank/DDBJ databases">
        <title>Genomic characterization of non-nitrogen-fixing Frankia strains.</title>
        <authorList>
            <person name="Carlos-Shanley C."/>
            <person name="Guerra T."/>
            <person name="Hahn D."/>
        </authorList>
    </citation>
    <scope>NUCLEOTIDE SEQUENCE</scope>
    <source>
        <strain evidence="3">CN6</strain>
    </source>
</reference>
<gene>
    <name evidence="3" type="ORF">I7412_42085</name>
</gene>
<organism evidence="3 4">
    <name type="scientific">Frankia nepalensis</name>
    <dbReference type="NCBI Taxonomy" id="1836974"/>
    <lineage>
        <taxon>Bacteria</taxon>
        <taxon>Bacillati</taxon>
        <taxon>Actinomycetota</taxon>
        <taxon>Actinomycetes</taxon>
        <taxon>Frankiales</taxon>
        <taxon>Frankiaceae</taxon>
        <taxon>Frankia</taxon>
    </lineage>
</organism>
<feature type="compositionally biased region" description="Low complexity" evidence="1">
    <location>
        <begin position="1"/>
        <end position="16"/>
    </location>
</feature>
<keyword evidence="2" id="KW-0812">Transmembrane</keyword>
<evidence type="ECO:0000313" key="3">
    <source>
        <dbReference type="EMBL" id="MBL7633635.1"/>
    </source>
</evidence>